<feature type="domain" description="DUF3071" evidence="2">
    <location>
        <begin position="1"/>
        <end position="250"/>
    </location>
</feature>
<dbReference type="AlphaFoldDB" id="D7WET0"/>
<dbReference type="InterPro" id="IPR047682">
    <property type="entry name" value="SepH-like"/>
</dbReference>
<sequence length="403" mass="44727">MRELFVVAEESTETLWVLSTHEGERFCIPREELVPLAIPSQPVTEGFDSGFDDDSENYEVVEAELVDEPADSPEPEFTRPTFTVYSADSIVEPADAQPADPVKQAGSVEPAQPAEPAEPEESQRTPAEPDPLSTPLSLRPKDIQARIRAGATTEELAEEMGVAVSRVEPYAHPVLLERAQVAEAARQSHPVREDGPASETLFEVLALTFASRGHALAEAHWDAVREAGEPWVVRVAWQAGLQEHQAEWYFRRSMASGATTEPRDAVAADLIDPSFAQPVRSLSSVGHPVYNAPADLTEPTVDPRGYRDHRDYDDYAHQADLGPETVPQPHGEYNVYNEYDEHNAQPPGADHPNSRTQPNLFSEGEVLQQPDPRDKPQKRRRKAVTPHWEDVLLGVRTNTKRPK</sequence>
<dbReference type="RefSeq" id="WP_005291449.1">
    <property type="nucleotide sequence ID" value="NZ_CM000961.1"/>
</dbReference>
<evidence type="ECO:0000259" key="2">
    <source>
        <dbReference type="Pfam" id="PF11268"/>
    </source>
</evidence>
<dbReference type="STRING" id="585529.HMPREF0291_12163"/>
<name>D7WET0_9CORY</name>
<dbReference type="InterPro" id="IPR021421">
    <property type="entry name" value="DUF3071"/>
</dbReference>
<dbReference type="EMBL" id="ACLJ02000003">
    <property type="protein sequence ID" value="EFK54505.1"/>
    <property type="molecule type" value="Genomic_DNA"/>
</dbReference>
<comment type="caution">
    <text evidence="3">The sequence shown here is derived from an EMBL/GenBank/DDBJ whole genome shotgun (WGS) entry which is preliminary data.</text>
</comment>
<dbReference type="Proteomes" id="UP000004208">
    <property type="component" value="Unassembled WGS sequence"/>
</dbReference>
<protein>
    <recommendedName>
        <fullName evidence="2">DUF3071 domain-containing protein</fullName>
    </recommendedName>
</protein>
<feature type="region of interest" description="Disordered" evidence="1">
    <location>
        <begin position="340"/>
        <end position="403"/>
    </location>
</feature>
<evidence type="ECO:0000313" key="4">
    <source>
        <dbReference type="Proteomes" id="UP000004208"/>
    </source>
</evidence>
<evidence type="ECO:0000256" key="1">
    <source>
        <dbReference type="SAM" id="MobiDB-lite"/>
    </source>
</evidence>
<dbReference type="eggNOG" id="ENOG502ZCFK">
    <property type="taxonomic scope" value="Bacteria"/>
</dbReference>
<reference evidence="3" key="1">
    <citation type="submission" date="2010-06" db="EMBL/GenBank/DDBJ databases">
        <authorList>
            <person name="Muzny D."/>
            <person name="Qin X."/>
            <person name="Buhay C."/>
            <person name="Dugan-Rocha S."/>
            <person name="Ding Y."/>
            <person name="Chen G."/>
            <person name="Hawes A."/>
            <person name="Holder M."/>
            <person name="Jhangiani S."/>
            <person name="Johnson A."/>
            <person name="Khan Z."/>
            <person name="Li Z."/>
            <person name="Liu W."/>
            <person name="Liu X."/>
            <person name="Perez L."/>
            <person name="Shen H."/>
            <person name="Wang Q."/>
            <person name="Watt J."/>
            <person name="Xi L."/>
            <person name="Xin Y."/>
            <person name="Zhou J."/>
            <person name="Deng J."/>
            <person name="Jiang H."/>
            <person name="Liu Y."/>
            <person name="Qu J."/>
            <person name="Song X.-Z."/>
            <person name="Zhang L."/>
            <person name="Villasana D."/>
            <person name="Johnson A."/>
            <person name="Liu J."/>
            <person name="Liyanage D."/>
            <person name="Lorensuhewa L."/>
            <person name="Robinson T."/>
            <person name="Song A."/>
            <person name="Song B.-B."/>
            <person name="Dinh H."/>
            <person name="Thornton R."/>
            <person name="Coyle M."/>
            <person name="Francisco L."/>
            <person name="Jackson L."/>
            <person name="Javaid M."/>
            <person name="Korchina V."/>
            <person name="Kovar C."/>
            <person name="Mata R."/>
            <person name="Mathew T."/>
            <person name="Ngo R."/>
            <person name="Nguyen L."/>
            <person name="Nguyen N."/>
            <person name="Okwuonu G."/>
            <person name="Ongeri F."/>
            <person name="Pham C."/>
            <person name="Simmons D."/>
            <person name="Wilczek-Boney K."/>
            <person name="Hale W."/>
            <person name="Jakkamsetti A."/>
            <person name="Pham P."/>
            <person name="Ruth R."/>
            <person name="San Lucas F."/>
            <person name="Warren J."/>
            <person name="Zhang J."/>
            <person name="Zhao Z."/>
            <person name="Zhou C."/>
            <person name="Zhu D."/>
            <person name="Lee S."/>
            <person name="Bess C."/>
            <person name="Blankenburg K."/>
            <person name="Forbes L."/>
            <person name="Fu Q."/>
            <person name="Gubbala S."/>
            <person name="Hirani K."/>
            <person name="Jayaseelan J.C."/>
            <person name="Lara F."/>
            <person name="Munidasa M."/>
            <person name="Palculict T."/>
            <person name="Patil S."/>
            <person name="Pu L.-L."/>
            <person name="Saada N."/>
            <person name="Tang L."/>
            <person name="Weissenberger G."/>
            <person name="Zhu Y."/>
            <person name="Hemphill L."/>
            <person name="Shang Y."/>
            <person name="Youmans B."/>
            <person name="Ayvaz T."/>
            <person name="Ross M."/>
            <person name="Santibanez J."/>
            <person name="Aqrawi P."/>
            <person name="Gross S."/>
            <person name="Joshi V."/>
            <person name="Fowler G."/>
            <person name="Nazareth L."/>
            <person name="Reid J."/>
            <person name="Worley K."/>
            <person name="Petrosino J."/>
            <person name="Highlander S."/>
            <person name="Gibbs R."/>
        </authorList>
    </citation>
    <scope>NUCLEOTIDE SEQUENCE [LARGE SCALE GENOMIC DNA]</scope>
    <source>
        <strain evidence="3">ATCC 33030</strain>
    </source>
</reference>
<dbReference type="NCBIfam" id="NF040712">
    <property type="entry name" value="SepH"/>
    <property type="match status" value="1"/>
</dbReference>
<dbReference type="Pfam" id="PF11268">
    <property type="entry name" value="DUF3071"/>
    <property type="match status" value="1"/>
</dbReference>
<feature type="region of interest" description="Disordered" evidence="1">
    <location>
        <begin position="97"/>
        <end position="137"/>
    </location>
</feature>
<organism evidence="3 4">
    <name type="scientific">Corynebacterium genitalium ATCC 33030</name>
    <dbReference type="NCBI Taxonomy" id="585529"/>
    <lineage>
        <taxon>Bacteria</taxon>
        <taxon>Bacillati</taxon>
        <taxon>Actinomycetota</taxon>
        <taxon>Actinomycetes</taxon>
        <taxon>Mycobacteriales</taxon>
        <taxon>Corynebacteriaceae</taxon>
        <taxon>Corynebacterium</taxon>
    </lineage>
</organism>
<feature type="region of interest" description="Disordered" evidence="1">
    <location>
        <begin position="287"/>
        <end position="310"/>
    </location>
</feature>
<dbReference type="OrthoDB" id="5180791at2"/>
<keyword evidence="4" id="KW-1185">Reference proteome</keyword>
<dbReference type="HOGENOM" id="CLU_021151_0_0_11"/>
<evidence type="ECO:0000313" key="3">
    <source>
        <dbReference type="EMBL" id="EFK54505.1"/>
    </source>
</evidence>
<gene>
    <name evidence="3" type="ORF">HMPREF0291_12163</name>
</gene>
<proteinExistence type="predicted"/>
<accession>D7WET0</accession>